<gene>
    <name evidence="4" type="ORF">SAMN05216505_112122</name>
</gene>
<keyword evidence="2" id="KW-0732">Signal</keyword>
<feature type="chain" id="PRO_5010241533" evidence="2">
    <location>
        <begin position="25"/>
        <end position="500"/>
    </location>
</feature>
<dbReference type="InterPro" id="IPR011042">
    <property type="entry name" value="6-blade_b-propeller_TolB-like"/>
</dbReference>
<evidence type="ECO:0000313" key="4">
    <source>
        <dbReference type="EMBL" id="SDD82906.1"/>
    </source>
</evidence>
<keyword evidence="5" id="KW-1185">Reference proteome</keyword>
<sequence length="500" mass="53999">MHRILRGPATTALVLALGVSLTGAAITGGDPSGNSDPDAVSPPADTSTPPASGTFVKRVVTTGLNNPYEVVRAPDGSLWATEKTGKKVTRIDTKSGAKTTLLSLPQAVHTEGGQDGVLGLAIGERSGTGEVYAYISYSYDVDPGPVVQARTKIERYTYDSGRKRLHSPKTVISGMPSGYDHQSARLRLGPDGKLYYTIGDQGANQFGNYCRPIYAQRLPTAGEVQGRDWVAYRGKTLRLNTDGSIPEDNPVLAGVRSHVYTYGHRNAQGLAFGPDGTLYQNEMGPKTDDEINVLRSGGNYGWPNVSGYQDDKAYVYGNWSASWPTPCEELTFSNFEIPETVPVRKESDFTKPFVEPIRTFGTVESDFDFEDPACRPSGEAAVCWPTIAPSGFEHYGTSRKAAGATGEGIPGWENSLVMTTLKDGTLYRVDLTDDGRRVSKVTRLLTEQNRFRDTEFSADGKSVFAITDSAGSIRELGADRAPAPDGLENPGAVIEYRLQD</sequence>
<dbReference type="PANTHER" id="PTHR19328">
    <property type="entry name" value="HEDGEHOG-INTERACTING PROTEIN"/>
    <property type="match status" value="1"/>
</dbReference>
<dbReference type="RefSeq" id="WP_074995278.1">
    <property type="nucleotide sequence ID" value="NZ_FMZK01000012.1"/>
</dbReference>
<feature type="signal peptide" evidence="2">
    <location>
        <begin position="1"/>
        <end position="24"/>
    </location>
</feature>
<feature type="compositionally biased region" description="Low complexity" evidence="1">
    <location>
        <begin position="39"/>
        <end position="53"/>
    </location>
</feature>
<accession>A0A1G6XZV2</accession>
<feature type="region of interest" description="Disordered" evidence="1">
    <location>
        <begin position="28"/>
        <end position="53"/>
    </location>
</feature>
<dbReference type="NCBIfam" id="TIGR03606">
    <property type="entry name" value="non_repeat_PQQ"/>
    <property type="match status" value="1"/>
</dbReference>
<dbReference type="InterPro" id="IPR019893">
    <property type="entry name" value="SndH-like"/>
</dbReference>
<name>A0A1G6XZV2_9ACTN</name>
<dbReference type="InterPro" id="IPR012938">
    <property type="entry name" value="Glc/Sorbosone_DH"/>
</dbReference>
<reference evidence="5" key="1">
    <citation type="submission" date="2016-10" db="EMBL/GenBank/DDBJ databases">
        <authorList>
            <person name="Varghese N."/>
            <person name="Submissions S."/>
        </authorList>
    </citation>
    <scope>NUCLEOTIDE SEQUENCE [LARGE SCALE GENOMIC DNA]</scope>
    <source>
        <strain evidence="5">CGMCC 4.3504</strain>
    </source>
</reference>
<dbReference type="PANTHER" id="PTHR19328:SF13">
    <property type="entry name" value="HIPL1 PROTEIN"/>
    <property type="match status" value="1"/>
</dbReference>
<dbReference type="SUPFAM" id="SSF50952">
    <property type="entry name" value="Soluble quinoprotein glucose dehydrogenase"/>
    <property type="match status" value="1"/>
</dbReference>
<dbReference type="InterPro" id="IPR011041">
    <property type="entry name" value="Quinoprot_gluc/sorb_DH_b-prop"/>
</dbReference>
<dbReference type="Pfam" id="PF07995">
    <property type="entry name" value="GSDH"/>
    <property type="match status" value="2"/>
</dbReference>
<feature type="domain" description="Glucose/Sorbosone dehydrogenase" evidence="3">
    <location>
        <begin position="64"/>
        <end position="307"/>
    </location>
</feature>
<dbReference type="STRING" id="67344.SAMN05216505_112122"/>
<dbReference type="EMBL" id="FMZK01000012">
    <property type="protein sequence ID" value="SDD82906.1"/>
    <property type="molecule type" value="Genomic_DNA"/>
</dbReference>
<dbReference type="AlphaFoldDB" id="A0A1G6XZV2"/>
<evidence type="ECO:0000259" key="3">
    <source>
        <dbReference type="Pfam" id="PF07995"/>
    </source>
</evidence>
<dbReference type="Proteomes" id="UP000182100">
    <property type="component" value="Unassembled WGS sequence"/>
</dbReference>
<feature type="domain" description="Glucose/Sorbosone dehydrogenase" evidence="3">
    <location>
        <begin position="382"/>
        <end position="472"/>
    </location>
</feature>
<dbReference type="Gene3D" id="2.120.10.30">
    <property type="entry name" value="TolB, C-terminal domain"/>
    <property type="match status" value="1"/>
</dbReference>
<protein>
    <submittedName>
        <fullName evidence="4">Dehydrogenase, PQQ-dependent, s-GDH family</fullName>
    </submittedName>
</protein>
<organism evidence="4 5">
    <name type="scientific">Streptomyces prasinopilosus</name>
    <dbReference type="NCBI Taxonomy" id="67344"/>
    <lineage>
        <taxon>Bacteria</taxon>
        <taxon>Bacillati</taxon>
        <taxon>Actinomycetota</taxon>
        <taxon>Actinomycetes</taxon>
        <taxon>Kitasatosporales</taxon>
        <taxon>Streptomycetaceae</taxon>
        <taxon>Streptomyces</taxon>
    </lineage>
</organism>
<evidence type="ECO:0000256" key="2">
    <source>
        <dbReference type="SAM" id="SignalP"/>
    </source>
</evidence>
<evidence type="ECO:0000256" key="1">
    <source>
        <dbReference type="SAM" id="MobiDB-lite"/>
    </source>
</evidence>
<proteinExistence type="predicted"/>
<evidence type="ECO:0000313" key="5">
    <source>
        <dbReference type="Proteomes" id="UP000182100"/>
    </source>
</evidence>